<dbReference type="SMART" id="SM00283">
    <property type="entry name" value="MA"/>
    <property type="match status" value="1"/>
</dbReference>
<keyword evidence="1 2" id="KW-0807">Transducer</keyword>
<sequence>MFRNRKIVKQINELIENFESNDVSSLEKADKENYGNKVVKLFTKILKTCKVSIPRINQLIKGTLRIATEVSTFNVGLFHFSSDIKRVAIKLKEASETMGAAIQQTNASMTQVADTIVEHASSVENILVQTDTLLKITETNDKMIKQMKKMQADVSNSAVSMDEDTKNLLSVIEEMKNIVAGISEIAGHTNLLALNASIEAARAGENGRGFAVVADEVKKLAESTKEQLHSVETMMLTIEAVSNKSRESVKDTLKAIGNIDKYTEQMIRAFAESRSVIESVSSGIKVMADSTEEISVASQQVSAAMQVVSEDSNKLLYVADDLYKKSEEISRLGNEIERIEEELSHLSKISGKMSNEAYFKISNDDFIEILEHAIHGHINWINTLQKMAEEMKIQPIQIDGTKCKFGHFYYAVNPVHTEIKRIWGKIEQIHLELHALGHYVMEHIENNDRISAQRDSKKAKEYSQKVMEMFVALKEKTKELSQQGIDVF</sequence>
<dbReference type="InterPro" id="IPR004089">
    <property type="entry name" value="MCPsignal_dom"/>
</dbReference>
<dbReference type="PROSITE" id="PS50111">
    <property type="entry name" value="CHEMOTAXIS_TRANSDUC_2"/>
    <property type="match status" value="1"/>
</dbReference>
<dbReference type="Pfam" id="PF00015">
    <property type="entry name" value="MCPsignal"/>
    <property type="match status" value="1"/>
</dbReference>
<keyword evidence="6" id="KW-1185">Reference proteome</keyword>
<evidence type="ECO:0000256" key="2">
    <source>
        <dbReference type="PROSITE-ProRule" id="PRU00284"/>
    </source>
</evidence>
<proteinExistence type="predicted"/>
<feature type="coiled-coil region" evidence="3">
    <location>
        <begin position="322"/>
        <end position="349"/>
    </location>
</feature>
<evidence type="ECO:0000313" key="6">
    <source>
        <dbReference type="Proteomes" id="UP000886818"/>
    </source>
</evidence>
<reference evidence="5" key="1">
    <citation type="submission" date="2021-07" db="EMBL/GenBank/DDBJ databases">
        <title>Complete genome sequence of Crassaminicella sp. 143-21, isolated from a deep-sea hydrothermal vent.</title>
        <authorList>
            <person name="Li X."/>
        </authorList>
    </citation>
    <scope>NUCLEOTIDE SEQUENCE</scope>
    <source>
        <strain evidence="5">143-21</strain>
    </source>
</reference>
<feature type="domain" description="Methyl-accepting transducer" evidence="4">
    <location>
        <begin position="81"/>
        <end position="309"/>
    </location>
</feature>
<dbReference type="PANTHER" id="PTHR32089">
    <property type="entry name" value="METHYL-ACCEPTING CHEMOTAXIS PROTEIN MCPB"/>
    <property type="match status" value="1"/>
</dbReference>
<dbReference type="PANTHER" id="PTHR32089:SF112">
    <property type="entry name" value="LYSOZYME-LIKE PROTEIN-RELATED"/>
    <property type="match status" value="1"/>
</dbReference>
<accession>A0ABX8R7Y6</accession>
<dbReference type="RefSeq" id="WP_218281845.1">
    <property type="nucleotide sequence ID" value="NZ_CP078093.1"/>
</dbReference>
<dbReference type="Pfam" id="PF13682">
    <property type="entry name" value="CZB"/>
    <property type="match status" value="1"/>
</dbReference>
<name>A0ABX8R7Y6_9CLOT</name>
<protein>
    <submittedName>
        <fullName evidence="5">CZB domain-containing protein</fullName>
    </submittedName>
</protein>
<evidence type="ECO:0000256" key="3">
    <source>
        <dbReference type="SAM" id="Coils"/>
    </source>
</evidence>
<evidence type="ECO:0000259" key="4">
    <source>
        <dbReference type="PROSITE" id="PS50111"/>
    </source>
</evidence>
<dbReference type="Proteomes" id="UP000886818">
    <property type="component" value="Chromosome"/>
</dbReference>
<dbReference type="InterPro" id="IPR025991">
    <property type="entry name" value="Chemoreceptor_zinc-bind_dom"/>
</dbReference>
<dbReference type="EMBL" id="CP078093">
    <property type="protein sequence ID" value="QXM05145.1"/>
    <property type="molecule type" value="Genomic_DNA"/>
</dbReference>
<evidence type="ECO:0000313" key="5">
    <source>
        <dbReference type="EMBL" id="QXM05145.1"/>
    </source>
</evidence>
<organism evidence="5 6">
    <name type="scientific">Crassaminicella indica</name>
    <dbReference type="NCBI Taxonomy" id="2855394"/>
    <lineage>
        <taxon>Bacteria</taxon>
        <taxon>Bacillati</taxon>
        <taxon>Bacillota</taxon>
        <taxon>Clostridia</taxon>
        <taxon>Eubacteriales</taxon>
        <taxon>Clostridiaceae</taxon>
        <taxon>Crassaminicella</taxon>
    </lineage>
</organism>
<keyword evidence="3" id="KW-0175">Coiled coil</keyword>
<evidence type="ECO:0000256" key="1">
    <source>
        <dbReference type="ARBA" id="ARBA00023224"/>
    </source>
</evidence>
<gene>
    <name evidence="5" type="ORF">KVH43_06970</name>
</gene>